<keyword evidence="3" id="KW-1185">Reference proteome</keyword>
<dbReference type="OrthoDB" id="195089at2759"/>
<proteinExistence type="predicted"/>
<reference evidence="2 3" key="1">
    <citation type="submission" date="2018-04" db="EMBL/GenBank/DDBJ databases">
        <authorList>
            <person name="Vogel A."/>
        </authorList>
    </citation>
    <scope>NUCLEOTIDE SEQUENCE [LARGE SCALE GENOMIC DNA]</scope>
</reference>
<feature type="domain" description="FANCI solenoid 2" evidence="1">
    <location>
        <begin position="29"/>
        <end position="136"/>
    </location>
</feature>
<name>A0A484LL58_9ASTE</name>
<gene>
    <name evidence="2" type="ORF">CCAM_LOCUS19008</name>
</gene>
<protein>
    <recommendedName>
        <fullName evidence="1">FANCI solenoid 2 domain-containing protein</fullName>
    </recommendedName>
</protein>
<dbReference type="Proteomes" id="UP000595140">
    <property type="component" value="Unassembled WGS sequence"/>
</dbReference>
<dbReference type="AlphaFoldDB" id="A0A484LL58"/>
<organism evidence="2 3">
    <name type="scientific">Cuscuta campestris</name>
    <dbReference type="NCBI Taxonomy" id="132261"/>
    <lineage>
        <taxon>Eukaryota</taxon>
        <taxon>Viridiplantae</taxon>
        <taxon>Streptophyta</taxon>
        <taxon>Embryophyta</taxon>
        <taxon>Tracheophyta</taxon>
        <taxon>Spermatophyta</taxon>
        <taxon>Magnoliopsida</taxon>
        <taxon>eudicotyledons</taxon>
        <taxon>Gunneridae</taxon>
        <taxon>Pentapetalae</taxon>
        <taxon>asterids</taxon>
        <taxon>lamiids</taxon>
        <taxon>Solanales</taxon>
        <taxon>Convolvulaceae</taxon>
        <taxon>Cuscuteae</taxon>
        <taxon>Cuscuta</taxon>
        <taxon>Cuscuta subgen. Grammica</taxon>
        <taxon>Cuscuta sect. Cleistogrammica</taxon>
    </lineage>
</organism>
<dbReference type="PANTHER" id="PTHR21818">
    <property type="entry name" value="BC025462 PROTEIN"/>
    <property type="match status" value="1"/>
</dbReference>
<evidence type="ECO:0000259" key="1">
    <source>
        <dbReference type="Pfam" id="PF14676"/>
    </source>
</evidence>
<dbReference type="PANTHER" id="PTHR21818:SF0">
    <property type="entry name" value="FANCONI ANEMIA GROUP I PROTEIN"/>
    <property type="match status" value="1"/>
</dbReference>
<sequence length="158" mass="17740">MVSFLVNIHIVLCIYSFRSRKAALGREHVVSSIVKLGFGLLEGVEEKSSEQIKYDCIAGPVELGLEVLKSLFDLHDGVRNEIIQQCNLQILSSKPGVMPIIRLLGDLVQSHPHPLLQRASDLKKLFENFTFSNSEMQPCPKNPFCVENFEKENPPGSY</sequence>
<dbReference type="EMBL" id="OOIL02001646">
    <property type="protein sequence ID" value="VFQ77232.1"/>
    <property type="molecule type" value="Genomic_DNA"/>
</dbReference>
<dbReference type="InterPro" id="IPR026171">
    <property type="entry name" value="FANCI"/>
</dbReference>
<dbReference type="GO" id="GO:0006281">
    <property type="term" value="P:DNA repair"/>
    <property type="evidence" value="ECO:0007669"/>
    <property type="project" value="InterPro"/>
</dbReference>
<evidence type="ECO:0000313" key="3">
    <source>
        <dbReference type="Proteomes" id="UP000595140"/>
    </source>
</evidence>
<dbReference type="InterPro" id="IPR029315">
    <property type="entry name" value="FANCI_S2"/>
</dbReference>
<dbReference type="Pfam" id="PF14676">
    <property type="entry name" value="FANCI_S2"/>
    <property type="match status" value="1"/>
</dbReference>
<evidence type="ECO:0000313" key="2">
    <source>
        <dbReference type="EMBL" id="VFQ77232.1"/>
    </source>
</evidence>
<dbReference type="GO" id="GO:0070182">
    <property type="term" value="F:DNA polymerase binding"/>
    <property type="evidence" value="ECO:0007669"/>
    <property type="project" value="TreeGrafter"/>
</dbReference>
<accession>A0A484LL58</accession>